<feature type="transmembrane region" description="Helical" evidence="13">
    <location>
        <begin position="51"/>
        <end position="70"/>
    </location>
</feature>
<comment type="similarity">
    <text evidence="3">Belongs to the peptidase M50B family.</text>
</comment>
<keyword evidence="12 13" id="KW-0472">Membrane</keyword>
<evidence type="ECO:0000313" key="16">
    <source>
        <dbReference type="Proteomes" id="UP000245423"/>
    </source>
</evidence>
<dbReference type="GO" id="GO:0006508">
    <property type="term" value="P:proteolysis"/>
    <property type="evidence" value="ECO:0007669"/>
    <property type="project" value="UniProtKB-KW"/>
</dbReference>
<keyword evidence="10 13" id="KW-1133">Transmembrane helix</keyword>
<feature type="transmembrane region" description="Helical" evidence="13">
    <location>
        <begin position="12"/>
        <end position="30"/>
    </location>
</feature>
<comment type="cofactor">
    <cofactor evidence="1">
        <name>Zn(2+)</name>
        <dbReference type="ChEBI" id="CHEBI:29105"/>
    </cofactor>
</comment>
<evidence type="ECO:0000259" key="14">
    <source>
        <dbReference type="Pfam" id="PF02163"/>
    </source>
</evidence>
<dbReference type="InterPro" id="IPR044537">
    <property type="entry name" value="Rip2-like"/>
</dbReference>
<dbReference type="GO" id="GO:0046872">
    <property type="term" value="F:metal ion binding"/>
    <property type="evidence" value="ECO:0007669"/>
    <property type="project" value="UniProtKB-KW"/>
</dbReference>
<sequence>MGYDFLFRLPGLLVAIIIHEFSHGYVAYILGDNTAKEAGRLTINPLKHLDITGFIFLLLFRFGWAKPVPINPNNFKNRKRGMIAVSLAGPFSNFIMALIIGFTISMDIISSNILFNILIIMLWYNLMLGVFNLLPLPPLDGSKVLASLLPVKYEYLFYKNERYLYLILIILVATNTINKILGPIIDLSLNILIKIIV</sequence>
<keyword evidence="6 13" id="KW-0812">Transmembrane</keyword>
<evidence type="ECO:0000256" key="13">
    <source>
        <dbReference type="SAM" id="Phobius"/>
    </source>
</evidence>
<dbReference type="InterPro" id="IPR008915">
    <property type="entry name" value="Peptidase_M50"/>
</dbReference>
<keyword evidence="8" id="KW-0378">Hydrolase</keyword>
<evidence type="ECO:0000256" key="5">
    <source>
        <dbReference type="ARBA" id="ARBA00022670"/>
    </source>
</evidence>
<keyword evidence="4" id="KW-1003">Cell membrane</keyword>
<evidence type="ECO:0000256" key="1">
    <source>
        <dbReference type="ARBA" id="ARBA00001947"/>
    </source>
</evidence>
<dbReference type="GO" id="GO:0005886">
    <property type="term" value="C:plasma membrane"/>
    <property type="evidence" value="ECO:0007669"/>
    <property type="project" value="UniProtKB-SubCell"/>
</dbReference>
<keyword evidence="11" id="KW-0482">Metalloprotease</keyword>
<dbReference type="OrthoDB" id="9800627at2"/>
<keyword evidence="9" id="KW-0862">Zinc</keyword>
<feature type="transmembrane region" description="Helical" evidence="13">
    <location>
        <begin position="163"/>
        <end position="181"/>
    </location>
</feature>
<dbReference type="InterPro" id="IPR052348">
    <property type="entry name" value="Metallopeptidase_M50B"/>
</dbReference>
<feature type="transmembrane region" description="Helical" evidence="13">
    <location>
        <begin position="113"/>
        <end position="134"/>
    </location>
</feature>
<evidence type="ECO:0000256" key="11">
    <source>
        <dbReference type="ARBA" id="ARBA00023049"/>
    </source>
</evidence>
<evidence type="ECO:0000313" key="15">
    <source>
        <dbReference type="EMBL" id="SHD77132.1"/>
    </source>
</evidence>
<keyword evidence="5" id="KW-0645">Protease</keyword>
<evidence type="ECO:0000256" key="8">
    <source>
        <dbReference type="ARBA" id="ARBA00022801"/>
    </source>
</evidence>
<name>M1Z655_9FIRM</name>
<dbReference type="EMBL" id="LT669839">
    <property type="protein sequence ID" value="SHD77132.1"/>
    <property type="molecule type" value="Genomic_DNA"/>
</dbReference>
<evidence type="ECO:0000256" key="7">
    <source>
        <dbReference type="ARBA" id="ARBA00022723"/>
    </source>
</evidence>
<keyword evidence="16" id="KW-1185">Reference proteome</keyword>
<dbReference type="RefSeq" id="WP_005582865.1">
    <property type="nucleotide sequence ID" value="NZ_LT669839.1"/>
</dbReference>
<keyword evidence="7" id="KW-0479">Metal-binding</keyword>
<protein>
    <submittedName>
        <fullName evidence="15">Peptidase, M50 family</fullName>
    </submittedName>
</protein>
<dbReference type="GO" id="GO:0008237">
    <property type="term" value="F:metallopeptidase activity"/>
    <property type="evidence" value="ECO:0007669"/>
    <property type="project" value="UniProtKB-KW"/>
</dbReference>
<evidence type="ECO:0000256" key="6">
    <source>
        <dbReference type="ARBA" id="ARBA00022692"/>
    </source>
</evidence>
<dbReference type="PANTHER" id="PTHR35864">
    <property type="entry name" value="ZINC METALLOPROTEASE MJ0611-RELATED"/>
    <property type="match status" value="1"/>
</dbReference>
<dbReference type="Pfam" id="PF02163">
    <property type="entry name" value="Peptidase_M50"/>
    <property type="match status" value="1"/>
</dbReference>
<evidence type="ECO:0000256" key="12">
    <source>
        <dbReference type="ARBA" id="ARBA00023136"/>
    </source>
</evidence>
<accession>M1Z655</accession>
<reference evidence="15 16" key="1">
    <citation type="submission" date="2016-11" db="EMBL/GenBank/DDBJ databases">
        <authorList>
            <person name="Manzoor S."/>
        </authorList>
    </citation>
    <scope>NUCLEOTIDE SEQUENCE [LARGE SCALE GENOMIC DNA]</scope>
    <source>
        <strain evidence="15">Clostridium ultunense strain Esp</strain>
    </source>
</reference>
<feature type="transmembrane region" description="Helical" evidence="13">
    <location>
        <begin position="82"/>
        <end position="101"/>
    </location>
</feature>
<evidence type="ECO:0000256" key="3">
    <source>
        <dbReference type="ARBA" id="ARBA00007931"/>
    </source>
</evidence>
<proteinExistence type="inferred from homology"/>
<feature type="domain" description="Peptidase M50" evidence="14">
    <location>
        <begin position="113"/>
        <end position="172"/>
    </location>
</feature>
<organism evidence="15 16">
    <name type="scientific">[Clostridium] ultunense Esp</name>
    <dbReference type="NCBI Taxonomy" id="1288971"/>
    <lineage>
        <taxon>Bacteria</taxon>
        <taxon>Bacillati</taxon>
        <taxon>Bacillota</taxon>
        <taxon>Tissierellia</taxon>
        <taxon>Tissierellales</taxon>
        <taxon>Tepidimicrobiaceae</taxon>
        <taxon>Schnuerera</taxon>
    </lineage>
</organism>
<evidence type="ECO:0000256" key="4">
    <source>
        <dbReference type="ARBA" id="ARBA00022475"/>
    </source>
</evidence>
<dbReference type="HOGENOM" id="CLU_086979_1_1_9"/>
<evidence type="ECO:0000256" key="9">
    <source>
        <dbReference type="ARBA" id="ARBA00022833"/>
    </source>
</evidence>
<dbReference type="AlphaFoldDB" id="M1Z655"/>
<comment type="subcellular location">
    <subcellularLocation>
        <location evidence="2">Cell membrane</location>
        <topology evidence="2">Multi-pass membrane protein</topology>
    </subcellularLocation>
</comment>
<dbReference type="PANTHER" id="PTHR35864:SF1">
    <property type="entry name" value="ZINC METALLOPROTEASE YWHC-RELATED"/>
    <property type="match status" value="1"/>
</dbReference>
<dbReference type="CDD" id="cd06158">
    <property type="entry name" value="S2P-M50_like_1"/>
    <property type="match status" value="1"/>
</dbReference>
<evidence type="ECO:0000256" key="2">
    <source>
        <dbReference type="ARBA" id="ARBA00004651"/>
    </source>
</evidence>
<gene>
    <name evidence="15" type="ORF">CUESP1_1769</name>
</gene>
<dbReference type="Proteomes" id="UP000245423">
    <property type="component" value="Chromosome 1"/>
</dbReference>
<evidence type="ECO:0000256" key="10">
    <source>
        <dbReference type="ARBA" id="ARBA00022989"/>
    </source>
</evidence>